<reference evidence="2 3" key="1">
    <citation type="submission" date="2014-06" db="EMBL/GenBank/DDBJ databases">
        <title>Evolutionary Origins and Diversification of the Mycorrhizal Mutualists.</title>
        <authorList>
            <consortium name="DOE Joint Genome Institute"/>
            <consortium name="Mycorrhizal Genomics Consortium"/>
            <person name="Kohler A."/>
            <person name="Kuo A."/>
            <person name="Nagy L.G."/>
            <person name="Floudas D."/>
            <person name="Copeland A."/>
            <person name="Barry K.W."/>
            <person name="Cichocki N."/>
            <person name="Veneault-Fourrey C."/>
            <person name="LaButti K."/>
            <person name="Lindquist E.A."/>
            <person name="Lipzen A."/>
            <person name="Lundell T."/>
            <person name="Morin E."/>
            <person name="Murat C."/>
            <person name="Riley R."/>
            <person name="Ohm R."/>
            <person name="Sun H."/>
            <person name="Tunlid A."/>
            <person name="Henrissat B."/>
            <person name="Grigoriev I.V."/>
            <person name="Hibbett D.S."/>
            <person name="Martin F."/>
        </authorList>
    </citation>
    <scope>NUCLEOTIDE SEQUENCE [LARGE SCALE GENOMIC DNA]</scope>
    <source>
        <strain evidence="2 3">SS14</strain>
    </source>
</reference>
<dbReference type="HOGENOM" id="CLU_2160039_0_0_1"/>
<protein>
    <submittedName>
        <fullName evidence="2">Uncharacterized protein</fullName>
    </submittedName>
</protein>
<sequence length="111" mass="11568">MERPEDEMGNADVQMKAAGQDEEHGGGIASERTSPAIEVPVIQFSLDLSSGEPAGCSPGISSTAAALNLTASLLGDPEAITGCKHAGDPNEIPEEPPQKRLKAAKQRHHSK</sequence>
<organism evidence="2 3">
    <name type="scientific">Sphaerobolus stellatus (strain SS14)</name>
    <dbReference type="NCBI Taxonomy" id="990650"/>
    <lineage>
        <taxon>Eukaryota</taxon>
        <taxon>Fungi</taxon>
        <taxon>Dikarya</taxon>
        <taxon>Basidiomycota</taxon>
        <taxon>Agaricomycotina</taxon>
        <taxon>Agaricomycetes</taxon>
        <taxon>Phallomycetidae</taxon>
        <taxon>Geastrales</taxon>
        <taxon>Sphaerobolaceae</taxon>
        <taxon>Sphaerobolus</taxon>
    </lineage>
</organism>
<evidence type="ECO:0000256" key="1">
    <source>
        <dbReference type="SAM" id="MobiDB-lite"/>
    </source>
</evidence>
<dbReference type="Proteomes" id="UP000054279">
    <property type="component" value="Unassembled WGS sequence"/>
</dbReference>
<proteinExistence type="predicted"/>
<name>A0A0C9VFI9_SPHS4</name>
<feature type="compositionally biased region" description="Basic residues" evidence="1">
    <location>
        <begin position="99"/>
        <end position="111"/>
    </location>
</feature>
<evidence type="ECO:0000313" key="3">
    <source>
        <dbReference type="Proteomes" id="UP000054279"/>
    </source>
</evidence>
<evidence type="ECO:0000313" key="2">
    <source>
        <dbReference type="EMBL" id="KIJ40207.1"/>
    </source>
</evidence>
<accession>A0A0C9VFI9</accession>
<feature type="region of interest" description="Disordered" evidence="1">
    <location>
        <begin position="1"/>
        <end position="35"/>
    </location>
</feature>
<keyword evidence="3" id="KW-1185">Reference proteome</keyword>
<dbReference type="EMBL" id="KN837146">
    <property type="protein sequence ID" value="KIJ40207.1"/>
    <property type="molecule type" value="Genomic_DNA"/>
</dbReference>
<feature type="region of interest" description="Disordered" evidence="1">
    <location>
        <begin position="80"/>
        <end position="111"/>
    </location>
</feature>
<dbReference type="AlphaFoldDB" id="A0A0C9VFI9"/>
<gene>
    <name evidence="2" type="ORF">M422DRAFT_49335</name>
</gene>